<reference evidence="1 2" key="1">
    <citation type="journal article" date="2015" name="Genome Announc.">
        <title>Closed Genome Sequence of Octadecabacter temperatus SB1, the First Mesophilic Species of the Genus Octadecabacter.</title>
        <authorList>
            <person name="Voget S."/>
            <person name="Billerbeck S."/>
            <person name="Simon M."/>
            <person name="Daniel R."/>
        </authorList>
    </citation>
    <scope>NUCLEOTIDE SEQUENCE [LARGE SCALE GENOMIC DNA]</scope>
    <source>
        <strain evidence="1 2">SB1</strain>
    </source>
</reference>
<dbReference type="CDD" id="cd03057">
    <property type="entry name" value="GST_N_Beta"/>
    <property type="match status" value="1"/>
</dbReference>
<dbReference type="PATRIC" id="fig|1458307.3.peg.1052"/>
<dbReference type="PROSITE" id="PS50404">
    <property type="entry name" value="GST_NTER"/>
    <property type="match status" value="1"/>
</dbReference>
<dbReference type="Pfam" id="PF13409">
    <property type="entry name" value="GST_N_2"/>
    <property type="match status" value="1"/>
</dbReference>
<dbReference type="GO" id="GO:0004364">
    <property type="term" value="F:glutathione transferase activity"/>
    <property type="evidence" value="ECO:0007669"/>
    <property type="project" value="UniProtKB-EC"/>
</dbReference>
<dbReference type="Gene3D" id="1.20.1050.10">
    <property type="match status" value="1"/>
</dbReference>
<accession>A0A0K0Y3X0</accession>
<dbReference type="SUPFAM" id="SSF52833">
    <property type="entry name" value="Thioredoxin-like"/>
    <property type="match status" value="1"/>
</dbReference>
<dbReference type="SUPFAM" id="SSF47616">
    <property type="entry name" value="GST C-terminal domain-like"/>
    <property type="match status" value="1"/>
</dbReference>
<name>A0A0K0Y3X0_9RHOB</name>
<dbReference type="SFLD" id="SFLDG00358">
    <property type="entry name" value="Main_(cytGST)"/>
    <property type="match status" value="1"/>
</dbReference>
<keyword evidence="1" id="KW-0808">Transferase</keyword>
<dbReference type="InterPro" id="IPR036282">
    <property type="entry name" value="Glutathione-S-Trfase_C_sf"/>
</dbReference>
<dbReference type="PANTHER" id="PTHR44051:SF8">
    <property type="entry name" value="GLUTATHIONE S-TRANSFERASE GSTA"/>
    <property type="match status" value="1"/>
</dbReference>
<dbReference type="Gene3D" id="3.40.30.10">
    <property type="entry name" value="Glutaredoxin"/>
    <property type="match status" value="1"/>
</dbReference>
<evidence type="ECO:0000313" key="1">
    <source>
        <dbReference type="EMBL" id="AKS45596.1"/>
    </source>
</evidence>
<dbReference type="InterPro" id="IPR010987">
    <property type="entry name" value="Glutathione-S-Trfase_C-like"/>
</dbReference>
<gene>
    <name evidence="1" type="primary">gst</name>
    <name evidence="1" type="ORF">OSB_10380</name>
</gene>
<sequence length="260" mass="28624">MVNRNDLIIRKRRKLRREDAGPTCELCHVTTMTKLVLYYAPDNASLCIRLALEAAGLPFDTRLVDRAASAHKSENYRALNPNGLIPVLETPDGALFETAAILLWVAEQAPELMPSDNGERAQAIKWLIWMSNTLHPTLRMLFYPDQYIAESSQDALSERTRTRLGKQLAIIDGGLADAGYVGGQVPSILDCYLCPMLRWTQLYPANAPSRPNLADYPTLQRIAAINETYPSTAAAITAEGLGNTPFTAPHYAKPPEGSAT</sequence>
<dbReference type="PANTHER" id="PTHR44051">
    <property type="entry name" value="GLUTATHIONE S-TRANSFERASE-RELATED"/>
    <property type="match status" value="1"/>
</dbReference>
<evidence type="ECO:0000313" key="2">
    <source>
        <dbReference type="Proteomes" id="UP000067444"/>
    </source>
</evidence>
<dbReference type="InterPro" id="IPR004045">
    <property type="entry name" value="Glutathione_S-Trfase_N"/>
</dbReference>
<dbReference type="EC" id="2.5.1.18" evidence="1"/>
<protein>
    <submittedName>
        <fullName evidence="1">Glutathione S-transferase GST-4.5</fullName>
        <ecNumber evidence="1">2.5.1.18</ecNumber>
    </submittedName>
</protein>
<dbReference type="CDD" id="cd03188">
    <property type="entry name" value="GST_C_Beta"/>
    <property type="match status" value="1"/>
</dbReference>
<proteinExistence type="predicted"/>
<organism evidence="1 2">
    <name type="scientific">Octadecabacter temperatus</name>
    <dbReference type="NCBI Taxonomy" id="1458307"/>
    <lineage>
        <taxon>Bacteria</taxon>
        <taxon>Pseudomonadati</taxon>
        <taxon>Pseudomonadota</taxon>
        <taxon>Alphaproteobacteria</taxon>
        <taxon>Rhodobacterales</taxon>
        <taxon>Roseobacteraceae</taxon>
        <taxon>Octadecabacter</taxon>
    </lineage>
</organism>
<dbReference type="KEGG" id="otm:OSB_10380"/>
<dbReference type="Proteomes" id="UP000067444">
    <property type="component" value="Chromosome"/>
</dbReference>
<keyword evidence="2" id="KW-1185">Reference proteome</keyword>
<dbReference type="PROSITE" id="PS50405">
    <property type="entry name" value="GST_CTER"/>
    <property type="match status" value="1"/>
</dbReference>
<dbReference type="EMBL" id="CP012160">
    <property type="protein sequence ID" value="AKS45596.1"/>
    <property type="molecule type" value="Genomic_DNA"/>
</dbReference>
<dbReference type="Pfam" id="PF13410">
    <property type="entry name" value="GST_C_2"/>
    <property type="match status" value="1"/>
</dbReference>
<dbReference type="InterPro" id="IPR036249">
    <property type="entry name" value="Thioredoxin-like_sf"/>
</dbReference>
<dbReference type="InterPro" id="IPR040079">
    <property type="entry name" value="Glutathione_S-Trfase"/>
</dbReference>
<dbReference type="SFLD" id="SFLDS00019">
    <property type="entry name" value="Glutathione_Transferase_(cytos"/>
    <property type="match status" value="1"/>
</dbReference>
<dbReference type="STRING" id="1458307.OSB_10380"/>
<dbReference type="AlphaFoldDB" id="A0A0K0Y3X0"/>